<name>A0A4S2KDU7_9HYME</name>
<evidence type="ECO:0000313" key="3">
    <source>
        <dbReference type="EMBL" id="TGZ47016.1"/>
    </source>
</evidence>
<accession>A0A4S2KDU7</accession>
<keyword evidence="2" id="KW-1133">Transmembrane helix</keyword>
<sequence>LRDLVYGCRREDARLTERKLFRRSRARFCSRGEISRARPRPVTEFLNSWTKSISREGSDAVTYLPRLYFAQEAAREENVAKEEGIISRLTEQGETLPPRRSGVNEKAWISSLVPPSPTTTAAPPSLILGSLFLPLFFSILFLLRSAKPPQPEKHSAPSLHGSALLLVFSFRPFYPPRVGPRACNIPRYVRQNNRLGKRNERTSRASATSAGEGEGETCENEITRLDRNVSRE</sequence>
<dbReference type="Proteomes" id="UP000310200">
    <property type="component" value="Unassembled WGS sequence"/>
</dbReference>
<comment type="caution">
    <text evidence="3">The sequence shown here is derived from an EMBL/GenBank/DDBJ whole genome shotgun (WGS) entry which is preliminary data.</text>
</comment>
<keyword evidence="2" id="KW-0812">Transmembrane</keyword>
<keyword evidence="2" id="KW-0472">Membrane</keyword>
<feature type="transmembrane region" description="Helical" evidence="2">
    <location>
        <begin position="125"/>
        <end position="143"/>
    </location>
</feature>
<evidence type="ECO:0000313" key="4">
    <source>
        <dbReference type="Proteomes" id="UP000310200"/>
    </source>
</evidence>
<feature type="compositionally biased region" description="Basic and acidic residues" evidence="1">
    <location>
        <begin position="221"/>
        <end position="232"/>
    </location>
</feature>
<protein>
    <submittedName>
        <fullName evidence="3">Uncharacterized protein</fullName>
    </submittedName>
</protein>
<keyword evidence="4" id="KW-1185">Reference proteome</keyword>
<gene>
    <name evidence="3" type="ORF">DBV15_02993</name>
</gene>
<organism evidence="3 4">
    <name type="scientific">Temnothorax longispinosus</name>
    <dbReference type="NCBI Taxonomy" id="300112"/>
    <lineage>
        <taxon>Eukaryota</taxon>
        <taxon>Metazoa</taxon>
        <taxon>Ecdysozoa</taxon>
        <taxon>Arthropoda</taxon>
        <taxon>Hexapoda</taxon>
        <taxon>Insecta</taxon>
        <taxon>Pterygota</taxon>
        <taxon>Neoptera</taxon>
        <taxon>Endopterygota</taxon>
        <taxon>Hymenoptera</taxon>
        <taxon>Apocrita</taxon>
        <taxon>Aculeata</taxon>
        <taxon>Formicoidea</taxon>
        <taxon>Formicidae</taxon>
        <taxon>Myrmicinae</taxon>
        <taxon>Temnothorax</taxon>
    </lineage>
</organism>
<feature type="region of interest" description="Disordered" evidence="1">
    <location>
        <begin position="194"/>
        <end position="232"/>
    </location>
</feature>
<dbReference type="EMBL" id="QBLH01002780">
    <property type="protein sequence ID" value="TGZ47016.1"/>
    <property type="molecule type" value="Genomic_DNA"/>
</dbReference>
<reference evidence="3 4" key="1">
    <citation type="journal article" date="2019" name="Philos. Trans. R. Soc. Lond., B, Biol. Sci.">
        <title>Ant behaviour and brain gene expression of defending hosts depend on the ecological success of the intruding social parasite.</title>
        <authorList>
            <person name="Kaur R."/>
            <person name="Stoldt M."/>
            <person name="Jongepier E."/>
            <person name="Feldmeyer B."/>
            <person name="Menzel F."/>
            <person name="Bornberg-Bauer E."/>
            <person name="Foitzik S."/>
        </authorList>
    </citation>
    <scope>NUCLEOTIDE SEQUENCE [LARGE SCALE GENOMIC DNA]</scope>
    <source>
        <tissue evidence="3">Whole body</tissue>
    </source>
</reference>
<feature type="non-terminal residue" evidence="3">
    <location>
        <position position="1"/>
    </location>
</feature>
<evidence type="ECO:0000256" key="1">
    <source>
        <dbReference type="SAM" id="MobiDB-lite"/>
    </source>
</evidence>
<dbReference type="AlphaFoldDB" id="A0A4S2KDU7"/>
<proteinExistence type="predicted"/>
<evidence type="ECO:0000256" key="2">
    <source>
        <dbReference type="SAM" id="Phobius"/>
    </source>
</evidence>